<dbReference type="SUPFAM" id="SSF52540">
    <property type="entry name" value="P-loop containing nucleoside triphosphate hydrolases"/>
    <property type="match status" value="1"/>
</dbReference>
<dbReference type="Pfam" id="PF00643">
    <property type="entry name" value="zf-B_box"/>
    <property type="match status" value="2"/>
</dbReference>
<dbReference type="InterPro" id="IPR051988">
    <property type="entry name" value="HRR_RAD51_Paralog"/>
</dbReference>
<evidence type="ECO:0000256" key="12">
    <source>
        <dbReference type="ARBA" id="ARBA00023125"/>
    </source>
</evidence>
<dbReference type="PROSITE" id="PS50089">
    <property type="entry name" value="ZF_RING_2"/>
    <property type="match status" value="1"/>
</dbReference>
<evidence type="ECO:0000259" key="20">
    <source>
        <dbReference type="PROSITE" id="PS50089"/>
    </source>
</evidence>
<evidence type="ECO:0000256" key="9">
    <source>
        <dbReference type="ARBA" id="ARBA00022786"/>
    </source>
</evidence>
<dbReference type="InterPro" id="IPR013632">
    <property type="entry name" value="Rad51_C"/>
</dbReference>
<dbReference type="PROSITE" id="PS50162">
    <property type="entry name" value="RECA_2"/>
    <property type="match status" value="1"/>
</dbReference>
<dbReference type="PANTHER" id="PTHR46457:SF1">
    <property type="entry name" value="DNA REPAIR PROTEIN RAD51 HOMOLOG 4"/>
    <property type="match status" value="1"/>
</dbReference>
<keyword evidence="10" id="KW-0862">Zinc</keyword>
<dbReference type="PANTHER" id="PTHR46457">
    <property type="entry name" value="DNA REPAIR PROTEIN RAD51 HOMOLOG 4"/>
    <property type="match status" value="1"/>
</dbReference>
<dbReference type="Pfam" id="PF17170">
    <property type="entry name" value="DUF5128"/>
    <property type="match status" value="1"/>
</dbReference>
<evidence type="ECO:0000256" key="5">
    <source>
        <dbReference type="ARBA" id="ARBA00022737"/>
    </source>
</evidence>
<evidence type="ECO:0000256" key="1">
    <source>
        <dbReference type="ARBA" id="ARBA00004123"/>
    </source>
</evidence>
<dbReference type="CDD" id="cd19489">
    <property type="entry name" value="Rad51D"/>
    <property type="match status" value="1"/>
</dbReference>
<keyword evidence="19" id="KW-0175">Coiled coil</keyword>
<keyword evidence="3" id="KW-0597">Phosphoprotein</keyword>
<name>A0ABN8SN28_9CNID</name>
<feature type="domain" description="RecA family profile 1" evidence="22">
    <location>
        <begin position="770"/>
        <end position="946"/>
    </location>
</feature>
<feature type="domain" description="B box-type" evidence="21">
    <location>
        <begin position="152"/>
        <end position="195"/>
    </location>
</feature>
<comment type="similarity">
    <text evidence="2">Belongs to the RecA family. RAD51 subfamily.</text>
</comment>
<dbReference type="SUPFAM" id="SSF57845">
    <property type="entry name" value="B-box zinc-binding domain"/>
    <property type="match status" value="1"/>
</dbReference>
<keyword evidence="12" id="KW-0238">DNA-binding</keyword>
<feature type="domain" description="B box-type" evidence="21">
    <location>
        <begin position="90"/>
        <end position="139"/>
    </location>
</feature>
<dbReference type="InterPro" id="IPR003649">
    <property type="entry name" value="Bbox_C"/>
</dbReference>
<keyword evidence="24" id="KW-1185">Reference proteome</keyword>
<dbReference type="Pfam" id="PF01436">
    <property type="entry name" value="NHL"/>
    <property type="match status" value="1"/>
</dbReference>
<dbReference type="InterPro" id="IPR000315">
    <property type="entry name" value="Znf_B-box"/>
</dbReference>
<evidence type="ECO:0000256" key="14">
    <source>
        <dbReference type="ARBA" id="ARBA00023204"/>
    </source>
</evidence>
<dbReference type="EMBL" id="CALNXI010003353">
    <property type="protein sequence ID" value="CAH3193007.1"/>
    <property type="molecule type" value="Genomic_DNA"/>
</dbReference>
<dbReference type="PROSITE" id="PS50194">
    <property type="entry name" value="FILAMIN_REPEAT"/>
    <property type="match status" value="1"/>
</dbReference>
<evidence type="ECO:0000256" key="6">
    <source>
        <dbReference type="ARBA" id="ARBA00022741"/>
    </source>
</evidence>
<keyword evidence="11" id="KW-0067">ATP-binding</keyword>
<organism evidence="23 24">
    <name type="scientific">Porites evermanni</name>
    <dbReference type="NCBI Taxonomy" id="104178"/>
    <lineage>
        <taxon>Eukaryota</taxon>
        <taxon>Metazoa</taxon>
        <taxon>Cnidaria</taxon>
        <taxon>Anthozoa</taxon>
        <taxon>Hexacorallia</taxon>
        <taxon>Scleractinia</taxon>
        <taxon>Fungiina</taxon>
        <taxon>Poritidae</taxon>
        <taxon>Porites</taxon>
    </lineage>
</organism>
<evidence type="ECO:0000256" key="4">
    <source>
        <dbReference type="ARBA" id="ARBA00022723"/>
    </source>
</evidence>
<dbReference type="InterPro" id="IPR003593">
    <property type="entry name" value="AAA+_ATPase"/>
</dbReference>
<evidence type="ECO:0000256" key="11">
    <source>
        <dbReference type="ARBA" id="ARBA00022840"/>
    </source>
</evidence>
<dbReference type="PROSITE" id="PS00518">
    <property type="entry name" value="ZF_RING_1"/>
    <property type="match status" value="1"/>
</dbReference>
<evidence type="ECO:0000313" key="24">
    <source>
        <dbReference type="Proteomes" id="UP001159427"/>
    </source>
</evidence>
<dbReference type="InterPro" id="IPR011042">
    <property type="entry name" value="6-blade_b-propeller_TolB-like"/>
</dbReference>
<evidence type="ECO:0000256" key="16">
    <source>
        <dbReference type="PROSITE-ProRule" id="PRU00024"/>
    </source>
</evidence>
<evidence type="ECO:0000259" key="21">
    <source>
        <dbReference type="PROSITE" id="PS50119"/>
    </source>
</evidence>
<dbReference type="CDD" id="cd19756">
    <property type="entry name" value="Bbox2"/>
    <property type="match status" value="1"/>
</dbReference>
<dbReference type="Pfam" id="PF13445">
    <property type="entry name" value="zf-RING_UBOX"/>
    <property type="match status" value="1"/>
</dbReference>
<dbReference type="InterPro" id="IPR017907">
    <property type="entry name" value="Znf_RING_CS"/>
</dbReference>
<proteinExistence type="inferred from homology"/>
<evidence type="ECO:0000256" key="19">
    <source>
        <dbReference type="SAM" id="Coils"/>
    </source>
</evidence>
<dbReference type="InterPro" id="IPR047323">
    <property type="entry name" value="Rad51D_C"/>
</dbReference>
<keyword evidence="5" id="KW-0677">Repeat</keyword>
<dbReference type="InterPro" id="IPR027417">
    <property type="entry name" value="P-loop_NTPase"/>
</dbReference>
<dbReference type="InterPro" id="IPR013083">
    <property type="entry name" value="Znf_RING/FYVE/PHD"/>
</dbReference>
<evidence type="ECO:0008006" key="25">
    <source>
        <dbReference type="Google" id="ProtNLM"/>
    </source>
</evidence>
<feature type="repeat" description="NHL" evidence="18">
    <location>
        <begin position="553"/>
        <end position="596"/>
    </location>
</feature>
<dbReference type="Pfam" id="PF08423">
    <property type="entry name" value="Rad51"/>
    <property type="match status" value="1"/>
</dbReference>
<evidence type="ECO:0000256" key="3">
    <source>
        <dbReference type="ARBA" id="ARBA00022553"/>
    </source>
</evidence>
<dbReference type="SUPFAM" id="SSF101898">
    <property type="entry name" value="NHL repeat"/>
    <property type="match status" value="1"/>
</dbReference>
<dbReference type="Gene3D" id="2.60.40.10">
    <property type="entry name" value="Immunoglobulins"/>
    <property type="match status" value="1"/>
</dbReference>
<dbReference type="PROSITE" id="PS51125">
    <property type="entry name" value="NHL"/>
    <property type="match status" value="4"/>
</dbReference>
<evidence type="ECO:0000256" key="17">
    <source>
        <dbReference type="PROSITE-ProRule" id="PRU00087"/>
    </source>
</evidence>
<evidence type="ECO:0000256" key="13">
    <source>
        <dbReference type="ARBA" id="ARBA00023172"/>
    </source>
</evidence>
<evidence type="ECO:0000256" key="10">
    <source>
        <dbReference type="ARBA" id="ARBA00022833"/>
    </source>
</evidence>
<keyword evidence="13" id="KW-0233">DNA recombination</keyword>
<feature type="repeat" description="NHL" evidence="18">
    <location>
        <begin position="648"/>
        <end position="687"/>
    </location>
</feature>
<dbReference type="SUPFAM" id="SSF57850">
    <property type="entry name" value="RING/U-box"/>
    <property type="match status" value="1"/>
</dbReference>
<feature type="repeat" description="NHL" evidence="18">
    <location>
        <begin position="505"/>
        <end position="548"/>
    </location>
</feature>
<keyword evidence="15" id="KW-0539">Nucleus</keyword>
<dbReference type="SMART" id="SM00336">
    <property type="entry name" value="BBOX"/>
    <property type="match status" value="2"/>
</dbReference>
<evidence type="ECO:0000313" key="23">
    <source>
        <dbReference type="EMBL" id="CAH3193007.1"/>
    </source>
</evidence>
<dbReference type="InterPro" id="IPR013783">
    <property type="entry name" value="Ig-like_fold"/>
</dbReference>
<dbReference type="SMART" id="SM00502">
    <property type="entry name" value="BBC"/>
    <property type="match status" value="1"/>
</dbReference>
<evidence type="ECO:0000256" key="18">
    <source>
        <dbReference type="PROSITE-ProRule" id="PRU00504"/>
    </source>
</evidence>
<keyword evidence="4" id="KW-0479">Metal-binding</keyword>
<dbReference type="InterPro" id="IPR027370">
    <property type="entry name" value="Znf-RING_euk"/>
</dbReference>
<keyword evidence="8 16" id="KW-0863">Zinc-finger</keyword>
<protein>
    <recommendedName>
        <fullName evidence="25">E3 ubiquitin-protein ligase TRIM71</fullName>
    </recommendedName>
</protein>
<feature type="coiled-coil region" evidence="19">
    <location>
        <begin position="224"/>
        <end position="251"/>
    </location>
</feature>
<comment type="caution">
    <text evidence="23">The sequence shown here is derived from an EMBL/GenBank/DDBJ whole genome shotgun (WGS) entry which is preliminary data.</text>
</comment>
<keyword evidence="14" id="KW-0234">DNA repair</keyword>
<keyword evidence="6" id="KW-0547">Nucleotide-binding</keyword>
<evidence type="ECO:0000259" key="22">
    <source>
        <dbReference type="PROSITE" id="PS50162"/>
    </source>
</evidence>
<gene>
    <name evidence="23" type="ORF">PEVE_00025008</name>
</gene>
<feature type="domain" description="RING-type" evidence="20">
    <location>
        <begin position="14"/>
        <end position="57"/>
    </location>
</feature>
<dbReference type="SMART" id="SM00184">
    <property type="entry name" value="RING"/>
    <property type="match status" value="1"/>
</dbReference>
<feature type="repeat" description="NHL" evidence="18">
    <location>
        <begin position="472"/>
        <end position="501"/>
    </location>
</feature>
<reference evidence="23 24" key="1">
    <citation type="submission" date="2022-05" db="EMBL/GenBank/DDBJ databases">
        <authorList>
            <consortium name="Genoscope - CEA"/>
            <person name="William W."/>
        </authorList>
    </citation>
    <scope>NUCLEOTIDE SEQUENCE [LARGE SCALE GENOMIC DNA]</scope>
</reference>
<dbReference type="InterPro" id="IPR017868">
    <property type="entry name" value="Filamin/ABP280_repeat-like"/>
</dbReference>
<feature type="repeat" description="Filamin" evidence="17">
    <location>
        <begin position="365"/>
        <end position="451"/>
    </location>
</feature>
<dbReference type="Proteomes" id="UP001159427">
    <property type="component" value="Unassembled WGS sequence"/>
</dbReference>
<evidence type="ECO:0000256" key="8">
    <source>
        <dbReference type="ARBA" id="ARBA00022771"/>
    </source>
</evidence>
<accession>A0ABN8SN28</accession>
<dbReference type="PROSITE" id="PS50119">
    <property type="entry name" value="ZF_BBOX"/>
    <property type="match status" value="2"/>
</dbReference>
<comment type="subcellular location">
    <subcellularLocation>
        <location evidence="1">Nucleus</location>
    </subcellularLocation>
</comment>
<dbReference type="InterPro" id="IPR001841">
    <property type="entry name" value="Znf_RING"/>
</dbReference>
<dbReference type="Gene3D" id="3.40.50.300">
    <property type="entry name" value="P-loop containing nucleotide triphosphate hydrolases"/>
    <property type="match status" value="1"/>
</dbReference>
<dbReference type="Gene3D" id="2.120.10.30">
    <property type="entry name" value="TolB, C-terminal domain"/>
    <property type="match status" value="1"/>
</dbReference>
<dbReference type="InterPro" id="IPR001258">
    <property type="entry name" value="NHL_repeat"/>
</dbReference>
<evidence type="ECO:0000256" key="15">
    <source>
        <dbReference type="ARBA" id="ARBA00023242"/>
    </source>
</evidence>
<keyword evidence="9" id="KW-0833">Ubl conjugation pathway</keyword>
<dbReference type="SMART" id="SM00382">
    <property type="entry name" value="AAA"/>
    <property type="match status" value="1"/>
</dbReference>
<sequence length="1015" mass="111775">MESLLKNLKEHVTCSICLDTFTEPKTIACLHTFCCECLKRHALTTQREGKFRCPECQAQVGVPGRFDQLPTGFLQNSLLGLLAVQQSGDGSEISCGSCRKKSAETSFCFNCGKFLCPDCVNAHELLRNVAFDGHKVRAIKHFQAEDYEALLKRQSFCSQQYHEREVTRFFCLDCQTCVCQVCVVTDHRNHAIDPLDKAADHEKAKIMAGTELMKGKGNICSNVIREFEETILSLETNISTAKREVSETAEQIITKVREREREAITALENTRVSRTEKLNSLKTEVQSLAKQINQAIEFAEYLVQRSSSSDILQSKKSLEKRFDDLVNLNNTVVPTLPAVSSFVKFFSASEPVTLGFIATTEPVVEGLKQDFQAGVEAELIVYPKLTREAQGKFIVDVAIEPVKKVGSLVTCEQEDGNYHVLFTPKMPGNYHFQVTVNVGNHSPKSIFTEHIQVKERRLKVVGELDLKGETVQSPSGIAVNSKGLIAVADCDGHCILLFDKGGNYLRKFGCKGTNIGQLNIPSGITFINDSQILVAEQSNHRIQQFNVHTGEGVKVFGKEGKGVGEFQYPVDVCLDGQERVVVADINKPEIQVFTKEGKQVFSFGLGTLKCPIGCAFQENTFIVSDARNHCLKIFDSSGKCFRKIGAQGKGDGQLNWPMALCVEKRGNHHNILVCDYNNKRIVQFTMEGSFAGKTATNLQCPVGIAATPDGRILVSDVADFISCNVERLAQKISVPEMVLSSLQQTIIVQMAAFTLNGSDFYDDMMSRFCIISSVGCLFFSLDELLDGGLYSGELTEIVGAAGAGKSQICMNIALSTAMKTKKNVLYVDTGGSMSGTRITEMLQGWNSSLEDQEVCDILSRISVIQAFDIFSVVDVLEGVRQKLNTEEDDDEMKHLRMIIVDSVAAVVSPILGGQQIHGHSLMVNLSRILKSLAVEHSVAVVITNNVVTDSSKSSFSTKPALGPTWAHVPNTRLFIQRSPISQVDGTERVATLIKSSRQKLHVSCAFYIHNSGLHS</sequence>
<keyword evidence="7" id="KW-0227">DNA damage</keyword>
<dbReference type="InterPro" id="IPR020588">
    <property type="entry name" value="RecA_ATP-bd"/>
</dbReference>
<dbReference type="Gene3D" id="3.30.40.10">
    <property type="entry name" value="Zinc/RING finger domain, C3HC4 (zinc finger)"/>
    <property type="match status" value="1"/>
</dbReference>
<dbReference type="Gene3D" id="2.40.10.500">
    <property type="match status" value="1"/>
</dbReference>
<evidence type="ECO:0000256" key="2">
    <source>
        <dbReference type="ARBA" id="ARBA00007095"/>
    </source>
</evidence>
<evidence type="ECO:0000256" key="7">
    <source>
        <dbReference type="ARBA" id="ARBA00022763"/>
    </source>
</evidence>
<dbReference type="Gene3D" id="3.30.160.60">
    <property type="entry name" value="Classic Zinc Finger"/>
    <property type="match status" value="1"/>
</dbReference>